<accession>A0A1M5GMW9</accession>
<organism evidence="2 3">
    <name type="scientific">Salegentibacter echinorum</name>
    <dbReference type="NCBI Taxonomy" id="1073325"/>
    <lineage>
        <taxon>Bacteria</taxon>
        <taxon>Pseudomonadati</taxon>
        <taxon>Bacteroidota</taxon>
        <taxon>Flavobacteriia</taxon>
        <taxon>Flavobacteriales</taxon>
        <taxon>Flavobacteriaceae</taxon>
        <taxon>Salegentibacter</taxon>
    </lineage>
</organism>
<reference evidence="3" key="1">
    <citation type="submission" date="2016-11" db="EMBL/GenBank/DDBJ databases">
        <authorList>
            <person name="Varghese N."/>
            <person name="Submissions S."/>
        </authorList>
    </citation>
    <scope>NUCLEOTIDE SEQUENCE [LARGE SCALE GENOMIC DNA]</scope>
    <source>
        <strain evidence="3">DSM 24579</strain>
    </source>
</reference>
<dbReference type="RefSeq" id="WP_083572064.1">
    <property type="nucleotide sequence ID" value="NZ_FQVT01000004.1"/>
</dbReference>
<dbReference type="OrthoDB" id="1416278at2"/>
<dbReference type="InterPro" id="IPR011990">
    <property type="entry name" value="TPR-like_helical_dom_sf"/>
</dbReference>
<sequence>MWQQKLFFVFLNLFIVSFVQSQSLGGVEEYLKNNELKKAKSELQNHLKNPEAIEYLGDIAVFEKKWDKAIKHYRKLLKTRPESANYNFKLGGAMGMKAMEVSKFSAALMIGDVKKYLNQAASLDANHAEVRRALVELYMELPAIVGGSKEVAQQYALELHNLNAVDAHLAEAYIHNYEENEELKRKAVAKALNAAAQNRELLVRNYLFYELGEQAANLNLKPKLAVDFLNSYIKNYSYKDLKSPAWAYFHIAKIEAKENDKKEALYNINKALSVKFGFPEAEKLKLKILEM</sequence>
<keyword evidence="1" id="KW-0802">TPR repeat</keyword>
<evidence type="ECO:0008006" key="4">
    <source>
        <dbReference type="Google" id="ProtNLM"/>
    </source>
</evidence>
<dbReference type="InterPro" id="IPR019734">
    <property type="entry name" value="TPR_rpt"/>
</dbReference>
<dbReference type="Pfam" id="PF13174">
    <property type="entry name" value="TPR_6"/>
    <property type="match status" value="1"/>
</dbReference>
<dbReference type="PROSITE" id="PS50005">
    <property type="entry name" value="TPR"/>
    <property type="match status" value="1"/>
</dbReference>
<evidence type="ECO:0000313" key="3">
    <source>
        <dbReference type="Proteomes" id="UP000183945"/>
    </source>
</evidence>
<protein>
    <recommendedName>
        <fullName evidence="4">Tetratricopeptide repeat-containing protein</fullName>
    </recommendedName>
</protein>
<dbReference type="SUPFAM" id="SSF48452">
    <property type="entry name" value="TPR-like"/>
    <property type="match status" value="1"/>
</dbReference>
<name>A0A1M5GMW9_SALEC</name>
<proteinExistence type="predicted"/>
<evidence type="ECO:0000313" key="2">
    <source>
        <dbReference type="EMBL" id="SHG04852.1"/>
    </source>
</evidence>
<dbReference type="Gene3D" id="1.25.40.10">
    <property type="entry name" value="Tetratricopeptide repeat domain"/>
    <property type="match status" value="1"/>
</dbReference>
<keyword evidence="3" id="KW-1185">Reference proteome</keyword>
<evidence type="ECO:0000256" key="1">
    <source>
        <dbReference type="PROSITE-ProRule" id="PRU00339"/>
    </source>
</evidence>
<dbReference type="STRING" id="1073325.SAMN05444483_104224"/>
<dbReference type="AlphaFoldDB" id="A0A1M5GMW9"/>
<dbReference type="EMBL" id="FQVT01000004">
    <property type="protein sequence ID" value="SHG04852.1"/>
    <property type="molecule type" value="Genomic_DNA"/>
</dbReference>
<feature type="repeat" description="TPR" evidence="1">
    <location>
        <begin position="50"/>
        <end position="83"/>
    </location>
</feature>
<dbReference type="SMART" id="SM00028">
    <property type="entry name" value="TPR"/>
    <property type="match status" value="2"/>
</dbReference>
<dbReference type="Proteomes" id="UP000183945">
    <property type="component" value="Unassembled WGS sequence"/>
</dbReference>
<gene>
    <name evidence="2" type="ORF">SAMN05444483_104224</name>
</gene>